<dbReference type="EMBL" id="JBBKAR010000034">
    <property type="protein sequence ID" value="MEJ8304861.1"/>
    <property type="molecule type" value="Genomic_DNA"/>
</dbReference>
<protein>
    <submittedName>
        <fullName evidence="1">NAD(P)H-hydrate dehydratase</fullName>
    </submittedName>
</protein>
<sequence>MLIVTPQQMKRIDRYTIEELGIPSLSLMESAGRAIAEEVLDFIRERSAVSVTGNRGAGTRPDGSAKRGVTSTAPVLADTLIAPFDGAEREHWLILTGKGNNGGDGLVAARYLQDAGVKVSVLCAESPERFSGEASAQLESVRRSGIPVRPASEPGDLAKLDFTAYTGLVDALLGIGASGEPREPYAGLIRAANDSGLPIIAADIPSGLDASTGQTAQVCIRAERTVCIAFLKTGLVQYPGAKTAGEVRVRAVGIPQLAASRIEDPPNAYLITERSLRGVLNIDLSRDREEDSHKGTYGHALVVGGSRLMSGAGLMASRAALRIGTGLVTWALPAALLPSVVGHVPELMVAEATAGDSWNRDSADTVLKLAEKMSVMSIGPGLGRFDGDTQWLKKLWTESDVPLVIDADGLNMLADAGDFIAAWGRRPNVVLTPHPGEMGRLLGVPTAELQQDRIEAARKYAVRHGVTLVLKGARTVVASPEGAVFINTTGHPGMSTGGTGDVLTGVISGLIAQKLNPIQAAAFGVYLHGRAGERAAERREHPASLLAGDVIDSL</sequence>
<gene>
    <name evidence="1" type="ORF">WKI47_13225</name>
</gene>
<keyword evidence="2" id="KW-1185">Reference proteome</keyword>
<evidence type="ECO:0000313" key="2">
    <source>
        <dbReference type="Proteomes" id="UP001380953"/>
    </source>
</evidence>
<organism evidence="1 2">
    <name type="scientific">Saccharibacillus sacchari</name>
    <dbReference type="NCBI Taxonomy" id="456493"/>
    <lineage>
        <taxon>Bacteria</taxon>
        <taxon>Bacillati</taxon>
        <taxon>Bacillota</taxon>
        <taxon>Bacilli</taxon>
        <taxon>Bacillales</taxon>
        <taxon>Paenibacillaceae</taxon>
        <taxon>Saccharibacillus</taxon>
    </lineage>
</organism>
<reference evidence="1" key="1">
    <citation type="submission" date="2024-03" db="EMBL/GenBank/DDBJ databases">
        <title>Whole genome sequecning of epiphytes from Marcgravia umbellata leaves.</title>
        <authorList>
            <person name="Kumar G."/>
            <person name="Savka M.A."/>
        </authorList>
    </citation>
    <scope>NUCLEOTIDE SEQUENCE</scope>
    <source>
        <strain evidence="1">RIT_BL5</strain>
    </source>
</reference>
<accession>A0ACC6PD68</accession>
<name>A0ACC6PD68_9BACL</name>
<evidence type="ECO:0000313" key="1">
    <source>
        <dbReference type="EMBL" id="MEJ8304861.1"/>
    </source>
</evidence>
<dbReference type="Proteomes" id="UP001380953">
    <property type="component" value="Unassembled WGS sequence"/>
</dbReference>
<proteinExistence type="predicted"/>
<comment type="caution">
    <text evidence="1">The sequence shown here is derived from an EMBL/GenBank/DDBJ whole genome shotgun (WGS) entry which is preliminary data.</text>
</comment>